<organism evidence="1 2">
    <name type="scientific">Angiostrongylus cantonensis</name>
    <name type="common">Rat lungworm</name>
    <dbReference type="NCBI Taxonomy" id="6313"/>
    <lineage>
        <taxon>Eukaryota</taxon>
        <taxon>Metazoa</taxon>
        <taxon>Ecdysozoa</taxon>
        <taxon>Nematoda</taxon>
        <taxon>Chromadorea</taxon>
        <taxon>Rhabditida</taxon>
        <taxon>Rhabditina</taxon>
        <taxon>Rhabditomorpha</taxon>
        <taxon>Strongyloidea</taxon>
        <taxon>Metastrongylidae</taxon>
        <taxon>Angiostrongylus</taxon>
    </lineage>
</organism>
<protein>
    <submittedName>
        <fullName evidence="2">Pecanex-like protein</fullName>
    </submittedName>
</protein>
<reference evidence="1" key="1">
    <citation type="submission" date="2012-09" db="EMBL/GenBank/DDBJ databases">
        <authorList>
            <person name="Martin A.A."/>
        </authorList>
    </citation>
    <scope>NUCLEOTIDE SEQUENCE</scope>
</reference>
<name>A0A158P7L3_ANGCA</name>
<dbReference type="WBParaSite" id="ACAC_0000275001-mRNA-1">
    <property type="protein sequence ID" value="ACAC_0000275001-mRNA-1"/>
    <property type="gene ID" value="ACAC_0000275001"/>
</dbReference>
<evidence type="ECO:0000313" key="1">
    <source>
        <dbReference type="Proteomes" id="UP000035642"/>
    </source>
</evidence>
<proteinExistence type="predicted"/>
<reference evidence="2" key="2">
    <citation type="submission" date="2016-04" db="UniProtKB">
        <authorList>
            <consortium name="WormBaseParasite"/>
        </authorList>
    </citation>
    <scope>IDENTIFICATION</scope>
</reference>
<dbReference type="Proteomes" id="UP000035642">
    <property type="component" value="Unassembled WGS sequence"/>
</dbReference>
<evidence type="ECO:0000313" key="2">
    <source>
        <dbReference type="WBParaSite" id="ACAC_0000275001-mRNA-1"/>
    </source>
</evidence>
<keyword evidence="1" id="KW-1185">Reference proteome</keyword>
<sequence length="83" mass="9367">LSPMRSRDDSLDDYHSSIADEMYTADISINHVTQAMVAPIDAQTSRCRHIVIQDQPPDRVPQMSHLVHSTVNAHVAYCPHRLC</sequence>
<dbReference type="AlphaFoldDB" id="A0A158P7L3"/>
<accession>A0A158P7L3</accession>